<reference evidence="2" key="2">
    <citation type="submission" date="2018-11" db="EMBL/GenBank/DDBJ databases">
        <title>Proposal to divide the Flavobacteriaceae and reorganize its genera based on Amino Acid Identity values calculated from whole genome sequences.</title>
        <authorList>
            <person name="Nicholson A.C."/>
            <person name="Gulvik C.A."/>
            <person name="Whitney A.M."/>
            <person name="Humrighouse B.W."/>
            <person name="Bell M."/>
            <person name="Holmes B."/>
            <person name="Steigerwalt A."/>
            <person name="Villarma A."/>
            <person name="Sheth M."/>
            <person name="Batra D."/>
            <person name="Pryor J."/>
            <person name="Bernardet J.-F."/>
            <person name="Hugo C."/>
            <person name="Kampfer P."/>
            <person name="Newman J."/>
            <person name="Mcquiston J.R."/>
        </authorList>
    </citation>
    <scope>NUCLEOTIDE SEQUENCE [LARGE SCALE GENOMIC DNA]</scope>
    <source>
        <strain evidence="2">G0188</strain>
    </source>
</reference>
<evidence type="ECO:0000256" key="1">
    <source>
        <dbReference type="SAM" id="MobiDB-lite"/>
    </source>
</evidence>
<name>A0A376DYV4_CHRCU</name>
<feature type="region of interest" description="Disordered" evidence="1">
    <location>
        <begin position="1"/>
        <end position="67"/>
    </location>
</feature>
<dbReference type="AlphaFoldDB" id="A0A376DYV4"/>
<gene>
    <name evidence="2" type="ORF">EG346_19940</name>
    <name evidence="3" type="ORF">NCTC13533_02618</name>
</gene>
<reference evidence="5" key="3">
    <citation type="submission" date="2018-11" db="EMBL/GenBank/DDBJ databases">
        <title>Proposal to divide the Flavobacteriaceae and reorganize its genera based on Amino Acid Identity values calculated from whole genome sequences.</title>
        <authorList>
            <person name="Nicholson A.C."/>
            <person name="Gulvik C.A."/>
            <person name="Whitney A.M."/>
            <person name="Humrighouse B.W."/>
            <person name="Bell M."/>
            <person name="Holmes B."/>
            <person name="Steigerwalt A.G."/>
            <person name="Villarma A."/>
            <person name="Sheth M."/>
            <person name="Batra D."/>
            <person name="Pryor J."/>
            <person name="Bernardet J.-F."/>
            <person name="Hugo C."/>
            <person name="Kampfer P."/>
            <person name="Newman J."/>
            <person name="McQuiston J.R."/>
        </authorList>
    </citation>
    <scope>NUCLEOTIDE SEQUENCE [LARGE SCALE GENOMIC DNA]</scope>
    <source>
        <strain evidence="5">G0188</strain>
    </source>
</reference>
<reference evidence="3 4" key="1">
    <citation type="submission" date="2018-06" db="EMBL/GenBank/DDBJ databases">
        <authorList>
            <consortium name="Pathogen Informatics"/>
            <person name="Doyle S."/>
        </authorList>
    </citation>
    <scope>NUCLEOTIDE SEQUENCE [LARGE SCALE GENOMIC DNA]</scope>
    <source>
        <strain evidence="3 4">NCTC13533</strain>
    </source>
</reference>
<proteinExistence type="predicted"/>
<dbReference type="EMBL" id="CP033920">
    <property type="protein sequence ID" value="AZA50307.1"/>
    <property type="molecule type" value="Genomic_DNA"/>
</dbReference>
<sequence>MLFGLAFGNHNGNPSYNNNGTKSIEIQSGERLNPETETGGDDGSGGPGGGGNTSGSTGQTPPPSPRP</sequence>
<feature type="compositionally biased region" description="Gly residues" evidence="1">
    <location>
        <begin position="41"/>
        <end position="53"/>
    </location>
</feature>
<dbReference type="KEGG" id="ccau:EG346_19940"/>
<feature type="compositionally biased region" description="Low complexity" evidence="1">
    <location>
        <begin position="8"/>
        <end position="20"/>
    </location>
</feature>
<dbReference type="EMBL" id="UFVQ01000003">
    <property type="protein sequence ID" value="STC98380.1"/>
    <property type="molecule type" value="Genomic_DNA"/>
</dbReference>
<accession>A0A376DYV4</accession>
<accession>A0A3G6M5Y2</accession>
<dbReference type="Proteomes" id="UP000273270">
    <property type="component" value="Chromosome"/>
</dbReference>
<dbReference type="RefSeq" id="WP_123880987.1">
    <property type="nucleotide sequence ID" value="NZ_CP033920.1"/>
</dbReference>
<evidence type="ECO:0000313" key="5">
    <source>
        <dbReference type="Proteomes" id="UP000273270"/>
    </source>
</evidence>
<dbReference type="Proteomes" id="UP000255224">
    <property type="component" value="Unassembled WGS sequence"/>
</dbReference>
<evidence type="ECO:0000313" key="4">
    <source>
        <dbReference type="Proteomes" id="UP000255224"/>
    </source>
</evidence>
<organism evidence="3 4">
    <name type="scientific">Chryseobacterium carnipullorum</name>
    <dbReference type="NCBI Taxonomy" id="1124835"/>
    <lineage>
        <taxon>Bacteria</taxon>
        <taxon>Pseudomonadati</taxon>
        <taxon>Bacteroidota</taxon>
        <taxon>Flavobacteriia</taxon>
        <taxon>Flavobacteriales</taxon>
        <taxon>Weeksellaceae</taxon>
        <taxon>Chryseobacterium group</taxon>
        <taxon>Chryseobacterium</taxon>
    </lineage>
</organism>
<evidence type="ECO:0000313" key="2">
    <source>
        <dbReference type="EMBL" id="AZA50307.1"/>
    </source>
</evidence>
<evidence type="ECO:0000313" key="3">
    <source>
        <dbReference type="EMBL" id="STC98380.1"/>
    </source>
</evidence>
<protein>
    <submittedName>
        <fullName evidence="3">Uncharacterized protein</fullName>
    </submittedName>
</protein>
<keyword evidence="5" id="KW-1185">Reference proteome</keyword>